<evidence type="ECO:0000256" key="4">
    <source>
        <dbReference type="ARBA" id="ARBA00023136"/>
    </source>
</evidence>
<evidence type="ECO:0000259" key="6">
    <source>
        <dbReference type="PROSITE" id="PS50929"/>
    </source>
</evidence>
<feature type="domain" description="ABC transmembrane type-1" evidence="6">
    <location>
        <begin position="34"/>
        <end position="207"/>
    </location>
</feature>
<dbReference type="SUPFAM" id="SSF90123">
    <property type="entry name" value="ABC transporter transmembrane region"/>
    <property type="match status" value="1"/>
</dbReference>
<dbReference type="PANTHER" id="PTHR24221:SF632">
    <property type="entry name" value="ATP-DEPENDENT LIPID A-CORE FLIPPASE"/>
    <property type="match status" value="1"/>
</dbReference>
<keyword evidence="4 5" id="KW-0472">Membrane</keyword>
<accession>A0A358DZD7</accession>
<evidence type="ECO:0000256" key="1">
    <source>
        <dbReference type="ARBA" id="ARBA00004651"/>
    </source>
</evidence>
<dbReference type="AlphaFoldDB" id="A0A358DZD7"/>
<comment type="caution">
    <text evidence="7">The sequence shown here is derived from an EMBL/GenBank/DDBJ whole genome shotgun (WGS) entry which is preliminary data.</text>
</comment>
<dbReference type="InterPro" id="IPR039421">
    <property type="entry name" value="Type_1_exporter"/>
</dbReference>
<organism evidence="7 8">
    <name type="scientific">Alteromonas australica</name>
    <dbReference type="NCBI Taxonomy" id="589873"/>
    <lineage>
        <taxon>Bacteria</taxon>
        <taxon>Pseudomonadati</taxon>
        <taxon>Pseudomonadota</taxon>
        <taxon>Gammaproteobacteria</taxon>
        <taxon>Alteromonadales</taxon>
        <taxon>Alteromonadaceae</taxon>
        <taxon>Alteromonas/Salinimonas group</taxon>
        <taxon>Alteromonas</taxon>
    </lineage>
</organism>
<name>A0A358DZD7_9ALTE</name>
<evidence type="ECO:0000256" key="5">
    <source>
        <dbReference type="SAM" id="Phobius"/>
    </source>
</evidence>
<dbReference type="GO" id="GO:0005886">
    <property type="term" value="C:plasma membrane"/>
    <property type="evidence" value="ECO:0007669"/>
    <property type="project" value="UniProtKB-SubCell"/>
</dbReference>
<feature type="transmembrane region" description="Helical" evidence="5">
    <location>
        <begin position="66"/>
        <end position="90"/>
    </location>
</feature>
<evidence type="ECO:0000256" key="2">
    <source>
        <dbReference type="ARBA" id="ARBA00022692"/>
    </source>
</evidence>
<dbReference type="InterPro" id="IPR036640">
    <property type="entry name" value="ABC1_TM_sf"/>
</dbReference>
<reference evidence="7 8" key="1">
    <citation type="journal article" date="2018" name="Nat. Biotechnol.">
        <title>A standardized bacterial taxonomy based on genome phylogeny substantially revises the tree of life.</title>
        <authorList>
            <person name="Parks D.H."/>
            <person name="Chuvochina M."/>
            <person name="Waite D.W."/>
            <person name="Rinke C."/>
            <person name="Skarshewski A."/>
            <person name="Chaumeil P.A."/>
            <person name="Hugenholtz P."/>
        </authorList>
    </citation>
    <scope>NUCLEOTIDE SEQUENCE [LARGE SCALE GENOMIC DNA]</scope>
    <source>
        <strain evidence="7">UBA11621</strain>
    </source>
</reference>
<comment type="subcellular location">
    <subcellularLocation>
        <location evidence="1">Cell membrane</location>
        <topology evidence="1">Multi-pass membrane protein</topology>
    </subcellularLocation>
</comment>
<feature type="transmembrane region" description="Helical" evidence="5">
    <location>
        <begin position="173"/>
        <end position="191"/>
    </location>
</feature>
<dbReference type="GO" id="GO:0140359">
    <property type="term" value="F:ABC-type transporter activity"/>
    <property type="evidence" value="ECO:0007669"/>
    <property type="project" value="InterPro"/>
</dbReference>
<evidence type="ECO:0000313" key="8">
    <source>
        <dbReference type="Proteomes" id="UP000264779"/>
    </source>
</evidence>
<dbReference type="GO" id="GO:0034040">
    <property type="term" value="F:ATPase-coupled lipid transmembrane transporter activity"/>
    <property type="evidence" value="ECO:0007669"/>
    <property type="project" value="TreeGrafter"/>
</dbReference>
<evidence type="ECO:0000313" key="7">
    <source>
        <dbReference type="EMBL" id="HBU51537.1"/>
    </source>
</evidence>
<evidence type="ECO:0000256" key="3">
    <source>
        <dbReference type="ARBA" id="ARBA00022989"/>
    </source>
</evidence>
<keyword evidence="3 5" id="KW-1133">Transmembrane helix</keyword>
<feature type="non-terminal residue" evidence="7">
    <location>
        <position position="207"/>
    </location>
</feature>
<sequence length="207" mass="23567">MPRRHNTVYDNAPVKWHVLKQLRPYLLEFKRRVVLALLCLVAAKLASIGLPYVLKYTVDSLNGDLTTLALAVPISLIVAYGTLRLLNVLLGEVRDTLFGRVTERAMRRIGLNVFKHLHNLDLGFHLDRRTGGLSRDIERGTSGISFLMRFMVFNIVPTLLEIGLVVGLLLFQFGWSFAFIIISSVICYVAFSMKATDWRTRFVQQMN</sequence>
<dbReference type="InterPro" id="IPR011527">
    <property type="entry name" value="ABC1_TM_dom"/>
</dbReference>
<keyword evidence="2 5" id="KW-0812">Transmembrane</keyword>
<dbReference type="CDD" id="cd18582">
    <property type="entry name" value="ABC_6TM_ATM1_ABCB7"/>
    <property type="match status" value="1"/>
</dbReference>
<feature type="transmembrane region" description="Helical" evidence="5">
    <location>
        <begin position="146"/>
        <end position="167"/>
    </location>
</feature>
<dbReference type="PANTHER" id="PTHR24221">
    <property type="entry name" value="ATP-BINDING CASSETTE SUB-FAMILY B"/>
    <property type="match status" value="1"/>
</dbReference>
<protein>
    <submittedName>
        <fullName evidence="7">Metal ABC transporter permease</fullName>
    </submittedName>
</protein>
<feature type="transmembrane region" description="Helical" evidence="5">
    <location>
        <begin position="33"/>
        <end position="54"/>
    </location>
</feature>
<dbReference type="EMBL" id="DONK01000141">
    <property type="protein sequence ID" value="HBU51537.1"/>
    <property type="molecule type" value="Genomic_DNA"/>
</dbReference>
<dbReference type="Gene3D" id="1.20.1560.10">
    <property type="entry name" value="ABC transporter type 1, transmembrane domain"/>
    <property type="match status" value="1"/>
</dbReference>
<dbReference type="Proteomes" id="UP000264779">
    <property type="component" value="Unassembled WGS sequence"/>
</dbReference>
<dbReference type="PROSITE" id="PS50929">
    <property type="entry name" value="ABC_TM1F"/>
    <property type="match status" value="1"/>
</dbReference>
<gene>
    <name evidence="7" type="ORF">DEB45_09785</name>
</gene>
<dbReference type="Pfam" id="PF00664">
    <property type="entry name" value="ABC_membrane"/>
    <property type="match status" value="1"/>
</dbReference>
<dbReference type="GO" id="GO:0005524">
    <property type="term" value="F:ATP binding"/>
    <property type="evidence" value="ECO:0007669"/>
    <property type="project" value="InterPro"/>
</dbReference>
<proteinExistence type="predicted"/>